<dbReference type="GO" id="GO:0006487">
    <property type="term" value="P:protein N-linked glycosylation"/>
    <property type="evidence" value="ECO:0007669"/>
    <property type="project" value="TreeGrafter"/>
</dbReference>
<keyword evidence="7" id="KW-0413">Isomerase</keyword>
<dbReference type="PANTHER" id="PTHR10937">
    <property type="entry name" value="GLUCOSAMINE--FRUCTOSE-6-PHOSPHATE AMINOTRANSFERASE, ISOMERIZING"/>
    <property type="match status" value="1"/>
</dbReference>
<name>A0A212RNI0_9PROT</name>
<dbReference type="SUPFAM" id="SSF53697">
    <property type="entry name" value="SIS domain"/>
    <property type="match status" value="1"/>
</dbReference>
<evidence type="ECO:0000256" key="4">
    <source>
        <dbReference type="ARBA" id="ARBA00022576"/>
    </source>
</evidence>
<evidence type="ECO:0000256" key="5">
    <source>
        <dbReference type="ARBA" id="ARBA00022962"/>
    </source>
</evidence>
<dbReference type="InterPro" id="IPR001347">
    <property type="entry name" value="SIS_dom"/>
</dbReference>
<dbReference type="GO" id="GO:0006002">
    <property type="term" value="P:fructose 6-phosphate metabolic process"/>
    <property type="evidence" value="ECO:0007669"/>
    <property type="project" value="TreeGrafter"/>
</dbReference>
<dbReference type="GO" id="GO:0004360">
    <property type="term" value="F:glutamine-fructose-6-phosphate transaminase (isomerizing) activity"/>
    <property type="evidence" value="ECO:0007669"/>
    <property type="project" value="UniProtKB-EC"/>
</dbReference>
<evidence type="ECO:0000256" key="3">
    <source>
        <dbReference type="ARBA" id="ARBA00016090"/>
    </source>
</evidence>
<sequence length="337" mass="35311">MSTTPKPDGLVRLEAEMARQFQDASRSFEANQANAQAAARHIQETKRLHLVGMGASHWLNRTVEPLYRTHGIDATAVLASELLRAPLPGPATELLVSQSGASGEIVRYLDRRESDTEAFGLTLNASSPLGQRTTSLIGEGGPEQAFAATRSLAITLALHAAILKHLGSDPADFLSVLTAPPETESKGVPEQLAAARILILSSRGHLQGVVETAGLTFMELARRPALAIEGGQLRHGPLEVLSTETAIVLARPAGADADTVATVAQIALKAGLTPIVIDCSGAPPIEGARTVALPRLRGLAAAAIVLATLQRIFIDTATLLVPDIGTPLRSTKVTDGE</sequence>
<reference evidence="7 8" key="1">
    <citation type="submission" date="2017-06" db="EMBL/GenBank/DDBJ databases">
        <authorList>
            <person name="Kim H.J."/>
            <person name="Triplett B.A."/>
        </authorList>
    </citation>
    <scope>NUCLEOTIDE SEQUENCE [LARGE SCALE GENOMIC DNA]</scope>
    <source>
        <strain evidence="7 8">B29T1</strain>
    </source>
</reference>
<dbReference type="EC" id="2.6.1.16" evidence="2"/>
<dbReference type="RefSeq" id="WP_088562268.1">
    <property type="nucleotide sequence ID" value="NZ_FYEH01000011.1"/>
</dbReference>
<keyword evidence="4" id="KW-0032">Aminotransferase</keyword>
<evidence type="ECO:0000256" key="1">
    <source>
        <dbReference type="ARBA" id="ARBA00001031"/>
    </source>
</evidence>
<dbReference type="EMBL" id="FYEH01000011">
    <property type="protein sequence ID" value="SNB74045.1"/>
    <property type="molecule type" value="Genomic_DNA"/>
</dbReference>
<dbReference type="PROSITE" id="PS51464">
    <property type="entry name" value="SIS"/>
    <property type="match status" value="1"/>
</dbReference>
<keyword evidence="4" id="KW-0808">Transferase</keyword>
<keyword evidence="5" id="KW-0315">Glutamine amidotransferase</keyword>
<proteinExistence type="predicted"/>
<evidence type="ECO:0000256" key="2">
    <source>
        <dbReference type="ARBA" id="ARBA00012916"/>
    </source>
</evidence>
<dbReference type="GO" id="GO:0006047">
    <property type="term" value="P:UDP-N-acetylglucosamine metabolic process"/>
    <property type="evidence" value="ECO:0007669"/>
    <property type="project" value="TreeGrafter"/>
</dbReference>
<dbReference type="InterPro" id="IPR046348">
    <property type="entry name" value="SIS_dom_sf"/>
</dbReference>
<evidence type="ECO:0000313" key="8">
    <source>
        <dbReference type="Proteomes" id="UP000197065"/>
    </source>
</evidence>
<gene>
    <name evidence="7" type="ORF">SAMN07250955_11165</name>
</gene>
<dbReference type="GO" id="GO:0097367">
    <property type="term" value="F:carbohydrate derivative binding"/>
    <property type="evidence" value="ECO:0007669"/>
    <property type="project" value="InterPro"/>
</dbReference>
<dbReference type="AlphaFoldDB" id="A0A212RNI0"/>
<dbReference type="Gene3D" id="3.40.50.10490">
    <property type="entry name" value="Glucose-6-phosphate isomerase like protein, domain 1"/>
    <property type="match status" value="2"/>
</dbReference>
<accession>A0A212RNI0</accession>
<comment type="catalytic activity">
    <reaction evidence="1">
        <text>D-fructose 6-phosphate + L-glutamine = D-glucosamine 6-phosphate + L-glutamate</text>
        <dbReference type="Rhea" id="RHEA:13237"/>
        <dbReference type="ChEBI" id="CHEBI:29985"/>
        <dbReference type="ChEBI" id="CHEBI:58359"/>
        <dbReference type="ChEBI" id="CHEBI:58725"/>
        <dbReference type="ChEBI" id="CHEBI:61527"/>
        <dbReference type="EC" id="2.6.1.16"/>
    </reaction>
</comment>
<keyword evidence="8" id="KW-1185">Reference proteome</keyword>
<protein>
    <recommendedName>
        <fullName evidence="3">Glutamine--fructose-6-phosphate aminotransferase [isomerizing]</fullName>
        <ecNumber evidence="2">2.6.1.16</ecNumber>
    </recommendedName>
</protein>
<dbReference type="OrthoDB" id="7874969at2"/>
<dbReference type="PANTHER" id="PTHR10937:SF0">
    <property type="entry name" value="GLUTAMINE--FRUCTOSE-6-PHOSPHATE TRANSAMINASE (ISOMERIZING)"/>
    <property type="match status" value="1"/>
</dbReference>
<organism evidence="7 8">
    <name type="scientific">Arboricoccus pini</name>
    <dbReference type="NCBI Taxonomy" id="1963835"/>
    <lineage>
        <taxon>Bacteria</taxon>
        <taxon>Pseudomonadati</taxon>
        <taxon>Pseudomonadota</taxon>
        <taxon>Alphaproteobacteria</taxon>
        <taxon>Geminicoccales</taxon>
        <taxon>Geminicoccaceae</taxon>
        <taxon>Arboricoccus</taxon>
    </lineage>
</organism>
<dbReference type="GO" id="GO:0016853">
    <property type="term" value="F:isomerase activity"/>
    <property type="evidence" value="ECO:0007669"/>
    <property type="project" value="UniProtKB-KW"/>
</dbReference>
<dbReference type="Proteomes" id="UP000197065">
    <property type="component" value="Unassembled WGS sequence"/>
</dbReference>
<evidence type="ECO:0000259" key="6">
    <source>
        <dbReference type="PROSITE" id="PS51464"/>
    </source>
</evidence>
<feature type="domain" description="SIS" evidence="6">
    <location>
        <begin position="188"/>
        <end position="327"/>
    </location>
</feature>
<evidence type="ECO:0000313" key="7">
    <source>
        <dbReference type="EMBL" id="SNB74045.1"/>
    </source>
</evidence>